<gene>
    <name evidence="4" type="ORF">ZIOFF_062566</name>
</gene>
<evidence type="ECO:0000256" key="3">
    <source>
        <dbReference type="SAM" id="Phobius"/>
    </source>
</evidence>
<feature type="coiled-coil region" evidence="1">
    <location>
        <begin position="527"/>
        <end position="558"/>
    </location>
</feature>
<dbReference type="EMBL" id="JACMSC010000017">
    <property type="protein sequence ID" value="KAG6479106.1"/>
    <property type="molecule type" value="Genomic_DNA"/>
</dbReference>
<feature type="coiled-coil region" evidence="1">
    <location>
        <begin position="461"/>
        <end position="488"/>
    </location>
</feature>
<keyword evidence="1" id="KW-0175">Coiled coil</keyword>
<keyword evidence="3" id="KW-0812">Transmembrane</keyword>
<dbReference type="Proteomes" id="UP000734854">
    <property type="component" value="Unassembled WGS sequence"/>
</dbReference>
<feature type="region of interest" description="Disordered" evidence="2">
    <location>
        <begin position="1"/>
        <end position="27"/>
    </location>
</feature>
<protein>
    <recommendedName>
        <fullName evidence="6">WPP domain-interacting protein 2</fullName>
    </recommendedName>
</protein>
<feature type="compositionally biased region" description="Polar residues" evidence="2">
    <location>
        <begin position="302"/>
        <end position="318"/>
    </location>
</feature>
<evidence type="ECO:0000256" key="1">
    <source>
        <dbReference type="SAM" id="Coils"/>
    </source>
</evidence>
<feature type="region of interest" description="Disordered" evidence="2">
    <location>
        <begin position="138"/>
        <end position="164"/>
    </location>
</feature>
<keyword evidence="3" id="KW-1133">Transmembrane helix</keyword>
<evidence type="ECO:0000256" key="2">
    <source>
        <dbReference type="SAM" id="MobiDB-lite"/>
    </source>
</evidence>
<name>A0A8J5F191_ZINOF</name>
<feature type="region of interest" description="Disordered" evidence="2">
    <location>
        <begin position="302"/>
        <end position="330"/>
    </location>
</feature>
<keyword evidence="3" id="KW-0472">Membrane</keyword>
<organism evidence="4 5">
    <name type="scientific">Zingiber officinale</name>
    <name type="common">Ginger</name>
    <name type="synonym">Amomum zingiber</name>
    <dbReference type="NCBI Taxonomy" id="94328"/>
    <lineage>
        <taxon>Eukaryota</taxon>
        <taxon>Viridiplantae</taxon>
        <taxon>Streptophyta</taxon>
        <taxon>Embryophyta</taxon>
        <taxon>Tracheophyta</taxon>
        <taxon>Spermatophyta</taxon>
        <taxon>Magnoliopsida</taxon>
        <taxon>Liliopsida</taxon>
        <taxon>Zingiberales</taxon>
        <taxon>Zingiberaceae</taxon>
        <taxon>Zingiber</taxon>
    </lineage>
</organism>
<dbReference type="AlphaFoldDB" id="A0A8J5F191"/>
<reference evidence="4 5" key="1">
    <citation type="submission" date="2020-08" db="EMBL/GenBank/DDBJ databases">
        <title>Plant Genome Project.</title>
        <authorList>
            <person name="Zhang R.-G."/>
        </authorList>
    </citation>
    <scope>NUCLEOTIDE SEQUENCE [LARGE SCALE GENOMIC DNA]</scope>
    <source>
        <tissue evidence="4">Rhizome</tissue>
    </source>
</reference>
<comment type="caution">
    <text evidence="4">The sequence shown here is derived from an EMBL/GenBank/DDBJ whole genome shotgun (WGS) entry which is preliminary data.</text>
</comment>
<dbReference type="OrthoDB" id="680851at2759"/>
<evidence type="ECO:0008006" key="6">
    <source>
        <dbReference type="Google" id="ProtNLM"/>
    </source>
</evidence>
<evidence type="ECO:0000313" key="5">
    <source>
        <dbReference type="Proteomes" id="UP000734854"/>
    </source>
</evidence>
<keyword evidence="5" id="KW-1185">Reference proteome</keyword>
<dbReference type="PANTHER" id="PTHR34562">
    <property type="entry name" value="WPP DOMAIN-INTERACTING PROTEIN 2"/>
    <property type="match status" value="1"/>
</dbReference>
<feature type="transmembrane region" description="Helical" evidence="3">
    <location>
        <begin position="566"/>
        <end position="587"/>
    </location>
</feature>
<evidence type="ECO:0000313" key="4">
    <source>
        <dbReference type="EMBL" id="KAG6479106.1"/>
    </source>
</evidence>
<dbReference type="PANTHER" id="PTHR34562:SF8">
    <property type="entry name" value="WPP DOMAIN-INTERACTING PROTEIN 1"/>
    <property type="match status" value="1"/>
</dbReference>
<dbReference type="InterPro" id="IPR044696">
    <property type="entry name" value="WIP1/2/3"/>
</dbReference>
<accession>A0A8J5F191</accession>
<feature type="compositionally biased region" description="Basic and acidic residues" evidence="2">
    <location>
        <begin position="259"/>
        <end position="273"/>
    </location>
</feature>
<sequence>MNSGEDLSTGLRGEKENENAEEVPPLGEIEIKYNGVLDLEEVSHVGCSGVGDLGQEERNVCSAEALVDVKENGNAVGRELSAKSPSNLMGSPSVEEDPVAGSKSAPSKGYGLRKWRRIRRDLSNDVVSTADSAQIHKRRFLVTDPSEANDNRQKNDNQNEDEDSVASLVSMNIGGTPLPMTPTTLDPEFGLLVAASSFSIGIDSENSDDQSSKSSTAASAPKFRYETIGFGKDRSRAKAIGGKGSGHVVPQRGQRAKAGRSDGNRKLKENPVKIEMENSYSSIESDLRSSNAAFVHIGSVASNSKQSEKSINNNGEHSVSSRRNEEVRLSQVRDLSREYLDADLSREVNDAKNASGQQGPELDPIFLESIDSLQTTKEALEKEIQKIEELRKGNTFDDYDSQYEDIEGVSPTNIEGNSVELNQKIEHLKWKLGEVIADAKVKELKLNELEAANKDVSSSELSILQEKLKEMEVDFENLLEKKIEAEIQYLMMKRTTESWRVLTEDHIALCEEKNIQSEEQSKAMLTQKNLNNKIVVLSKKAEELVEDLSITKEALRLQRQVAKYSFCLFVQILILCIALALFIAYVLPPPSSLSMGGITPT</sequence>
<feature type="region of interest" description="Disordered" evidence="2">
    <location>
        <begin position="239"/>
        <end position="273"/>
    </location>
</feature>
<feature type="region of interest" description="Disordered" evidence="2">
    <location>
        <begin position="79"/>
        <end position="110"/>
    </location>
</feature>
<proteinExistence type="predicted"/>